<gene>
    <name evidence="1" type="ORF">FA95DRAFT_112940</name>
</gene>
<dbReference type="EMBL" id="MU275848">
    <property type="protein sequence ID" value="KAI0052028.1"/>
    <property type="molecule type" value="Genomic_DNA"/>
</dbReference>
<sequence>MWLKSARIPPELEETLQSIPISVDEVTRDRISRHARAREYSWVLIASPDQYICANPQGPPLERQKDRPSCTSRLPILRLDPFLQSYFSEARAVATRTLHPLVIRAEADLLATWLSRDRLTPPYHSREDRLTIFGRVLFFAAIADIRTTRSVALLVFQMLKALKSESLQKDFRNKIGTDLMKVFQWAWGQNITRQLTAFKPRDGGDCRFDAVRNDVLNMTAPPSRPAAHAASYSGPASPDAAR</sequence>
<reference evidence="1" key="1">
    <citation type="submission" date="2021-02" db="EMBL/GenBank/DDBJ databases">
        <authorList>
            <consortium name="DOE Joint Genome Institute"/>
            <person name="Ahrendt S."/>
            <person name="Looney B.P."/>
            <person name="Miyauchi S."/>
            <person name="Morin E."/>
            <person name="Drula E."/>
            <person name="Courty P.E."/>
            <person name="Chicoki N."/>
            <person name="Fauchery L."/>
            <person name="Kohler A."/>
            <person name="Kuo A."/>
            <person name="Labutti K."/>
            <person name="Pangilinan J."/>
            <person name="Lipzen A."/>
            <person name="Riley R."/>
            <person name="Andreopoulos W."/>
            <person name="He G."/>
            <person name="Johnson J."/>
            <person name="Barry K.W."/>
            <person name="Grigoriev I.V."/>
            <person name="Nagy L."/>
            <person name="Hibbett D."/>
            <person name="Henrissat B."/>
            <person name="Matheny P.B."/>
            <person name="Labbe J."/>
            <person name="Martin F."/>
        </authorList>
    </citation>
    <scope>NUCLEOTIDE SEQUENCE</scope>
    <source>
        <strain evidence="1">FP105234-sp</strain>
    </source>
</reference>
<evidence type="ECO:0000313" key="1">
    <source>
        <dbReference type="EMBL" id="KAI0052028.1"/>
    </source>
</evidence>
<proteinExistence type="predicted"/>
<reference evidence="1" key="2">
    <citation type="journal article" date="2022" name="New Phytol.">
        <title>Evolutionary transition to the ectomycorrhizal habit in the genomes of a hyperdiverse lineage of mushroom-forming fungi.</title>
        <authorList>
            <person name="Looney B."/>
            <person name="Miyauchi S."/>
            <person name="Morin E."/>
            <person name="Drula E."/>
            <person name="Courty P.E."/>
            <person name="Kohler A."/>
            <person name="Kuo A."/>
            <person name="LaButti K."/>
            <person name="Pangilinan J."/>
            <person name="Lipzen A."/>
            <person name="Riley R."/>
            <person name="Andreopoulos W."/>
            <person name="He G."/>
            <person name="Johnson J."/>
            <person name="Nolan M."/>
            <person name="Tritt A."/>
            <person name="Barry K.W."/>
            <person name="Grigoriev I.V."/>
            <person name="Nagy L.G."/>
            <person name="Hibbett D."/>
            <person name="Henrissat B."/>
            <person name="Matheny P.B."/>
            <person name="Labbe J."/>
            <person name="Martin F.M."/>
        </authorList>
    </citation>
    <scope>NUCLEOTIDE SEQUENCE</scope>
    <source>
        <strain evidence="1">FP105234-sp</strain>
    </source>
</reference>
<dbReference type="Proteomes" id="UP000814033">
    <property type="component" value="Unassembled WGS sequence"/>
</dbReference>
<evidence type="ECO:0000313" key="2">
    <source>
        <dbReference type="Proteomes" id="UP000814033"/>
    </source>
</evidence>
<keyword evidence="2" id="KW-1185">Reference proteome</keyword>
<name>A0ACB8S8A6_9AGAM</name>
<organism evidence="1 2">
    <name type="scientific">Auriscalpium vulgare</name>
    <dbReference type="NCBI Taxonomy" id="40419"/>
    <lineage>
        <taxon>Eukaryota</taxon>
        <taxon>Fungi</taxon>
        <taxon>Dikarya</taxon>
        <taxon>Basidiomycota</taxon>
        <taxon>Agaricomycotina</taxon>
        <taxon>Agaricomycetes</taxon>
        <taxon>Russulales</taxon>
        <taxon>Auriscalpiaceae</taxon>
        <taxon>Auriscalpium</taxon>
    </lineage>
</organism>
<protein>
    <submittedName>
        <fullName evidence="1">Uncharacterized protein</fullName>
    </submittedName>
</protein>
<accession>A0ACB8S8A6</accession>
<comment type="caution">
    <text evidence="1">The sequence shown here is derived from an EMBL/GenBank/DDBJ whole genome shotgun (WGS) entry which is preliminary data.</text>
</comment>